<dbReference type="AlphaFoldDB" id="A0A255GVD6"/>
<feature type="transmembrane region" description="Helical" evidence="2">
    <location>
        <begin position="165"/>
        <end position="182"/>
    </location>
</feature>
<keyword evidence="4" id="KW-1185">Reference proteome</keyword>
<feature type="transmembrane region" description="Helical" evidence="2">
    <location>
        <begin position="97"/>
        <end position="123"/>
    </location>
</feature>
<dbReference type="EMBL" id="NMVQ01000043">
    <property type="protein sequence ID" value="OYO18583.1"/>
    <property type="molecule type" value="Genomic_DNA"/>
</dbReference>
<keyword evidence="3" id="KW-0378">Hydrolase</keyword>
<feature type="region of interest" description="Disordered" evidence="1">
    <location>
        <begin position="1"/>
        <end position="21"/>
    </location>
</feature>
<evidence type="ECO:0000256" key="2">
    <source>
        <dbReference type="SAM" id="Phobius"/>
    </source>
</evidence>
<dbReference type="GO" id="GO:0008237">
    <property type="term" value="F:metallopeptidase activity"/>
    <property type="evidence" value="ECO:0007669"/>
    <property type="project" value="UniProtKB-KW"/>
</dbReference>
<evidence type="ECO:0000313" key="4">
    <source>
        <dbReference type="Proteomes" id="UP000216311"/>
    </source>
</evidence>
<keyword evidence="3" id="KW-0482">Metalloprotease</keyword>
<protein>
    <submittedName>
        <fullName evidence="3">PrsW family intramembrane metalloprotease</fullName>
    </submittedName>
</protein>
<feature type="transmembrane region" description="Helical" evidence="2">
    <location>
        <begin position="64"/>
        <end position="85"/>
    </location>
</feature>
<dbReference type="OrthoDB" id="9785431at2"/>
<feature type="transmembrane region" description="Helical" evidence="2">
    <location>
        <begin position="257"/>
        <end position="286"/>
    </location>
</feature>
<keyword evidence="2" id="KW-0812">Transmembrane</keyword>
<sequence length="412" mass="44685">MTQPSMSYPPPQQSPMPYRPASRPGWPVMRKKQMLVLPIITIILGSLVMGALVLLTTIGTSNKGIALLAILCSALVSSIGVLLLLWLDRWEPEPPHLLVAAFFWGGGVCLILVVIFNLLLSAVGGSGDFFGATIAAPLAEESAKALFLVLILLTSRRGRGEFNSLTDALVYAGFIGIGFSFIEDLMYIAGQKTVGEALLLAGIRLGLGAFSHSIYTAMTAIGIWKGMNSRGAMRFIWPFLGWCAAVLLHALHNGSTFLGIGAFFGMLVLVALPAFICIVVMAVFAFRREGRVVQQQLPVMVHSGWISPTEAGWLGHLKGRKQQLAAAQSRGKEERTRLQAFRDNATELAFVRDRLDDQQRRNQQLSPELLTQHDGLVGLLSNNKQWVDQQLAPHASGWSPMPGAPGTAYPMG</sequence>
<reference evidence="3 4" key="1">
    <citation type="submission" date="2017-07" db="EMBL/GenBank/DDBJ databases">
        <title>Draft whole genome sequences of clinical Proprionibacteriaceae strains.</title>
        <authorList>
            <person name="Bernier A.-M."/>
            <person name="Bernard K."/>
            <person name="Domingo M.-C."/>
        </authorList>
    </citation>
    <scope>NUCLEOTIDE SEQUENCE [LARGE SCALE GENOMIC DNA]</scope>
    <source>
        <strain evidence="3 4">NML 130396</strain>
    </source>
</reference>
<dbReference type="InterPro" id="IPR026898">
    <property type="entry name" value="PrsW"/>
</dbReference>
<dbReference type="RefSeq" id="WP_094364817.1">
    <property type="nucleotide sequence ID" value="NZ_NMVQ01000043.1"/>
</dbReference>
<keyword evidence="3" id="KW-0645">Protease</keyword>
<dbReference type="Proteomes" id="UP000216311">
    <property type="component" value="Unassembled WGS sequence"/>
</dbReference>
<feature type="transmembrane region" description="Helical" evidence="2">
    <location>
        <begin position="235"/>
        <end position="251"/>
    </location>
</feature>
<gene>
    <name evidence="3" type="ORF">CGZ93_14220</name>
</gene>
<feature type="transmembrane region" description="Helical" evidence="2">
    <location>
        <begin position="202"/>
        <end position="223"/>
    </location>
</feature>
<feature type="transmembrane region" description="Helical" evidence="2">
    <location>
        <begin position="35"/>
        <end position="58"/>
    </location>
</feature>
<feature type="compositionally biased region" description="Pro residues" evidence="1">
    <location>
        <begin position="7"/>
        <end position="18"/>
    </location>
</feature>
<feature type="region of interest" description="Disordered" evidence="1">
    <location>
        <begin position="393"/>
        <end position="412"/>
    </location>
</feature>
<keyword evidence="2" id="KW-0472">Membrane</keyword>
<dbReference type="PANTHER" id="PTHR36844:SF1">
    <property type="entry name" value="PROTEASE PRSW"/>
    <property type="match status" value="1"/>
</dbReference>
<dbReference type="GO" id="GO:0006508">
    <property type="term" value="P:proteolysis"/>
    <property type="evidence" value="ECO:0007669"/>
    <property type="project" value="UniProtKB-KW"/>
</dbReference>
<keyword evidence="2" id="KW-1133">Transmembrane helix</keyword>
<evidence type="ECO:0000256" key="1">
    <source>
        <dbReference type="SAM" id="MobiDB-lite"/>
    </source>
</evidence>
<proteinExistence type="predicted"/>
<comment type="caution">
    <text evidence="3">The sequence shown here is derived from an EMBL/GenBank/DDBJ whole genome shotgun (WGS) entry which is preliminary data.</text>
</comment>
<dbReference type="PANTHER" id="PTHR36844">
    <property type="entry name" value="PROTEASE PRSW"/>
    <property type="match status" value="1"/>
</dbReference>
<accession>A0A255GVD6</accession>
<name>A0A255GVD6_9ACTN</name>
<evidence type="ECO:0000313" key="3">
    <source>
        <dbReference type="EMBL" id="OYO18583.1"/>
    </source>
</evidence>
<dbReference type="Pfam" id="PF13367">
    <property type="entry name" value="PrsW-protease"/>
    <property type="match status" value="1"/>
</dbReference>
<organism evidence="3 4">
    <name type="scientific">Enemella dayhoffiae</name>
    <dbReference type="NCBI Taxonomy" id="2016507"/>
    <lineage>
        <taxon>Bacteria</taxon>
        <taxon>Bacillati</taxon>
        <taxon>Actinomycetota</taxon>
        <taxon>Actinomycetes</taxon>
        <taxon>Propionibacteriales</taxon>
        <taxon>Propionibacteriaceae</taxon>
        <taxon>Enemella</taxon>
    </lineage>
</organism>